<name>A0AAD5P808_9FUNG</name>
<reference evidence="1" key="1">
    <citation type="journal article" date="2022" name="IScience">
        <title>Evolution of zygomycete secretomes and the origins of terrestrial fungal ecologies.</title>
        <authorList>
            <person name="Chang Y."/>
            <person name="Wang Y."/>
            <person name="Mondo S."/>
            <person name="Ahrendt S."/>
            <person name="Andreopoulos W."/>
            <person name="Barry K."/>
            <person name="Beard J."/>
            <person name="Benny G.L."/>
            <person name="Blankenship S."/>
            <person name="Bonito G."/>
            <person name="Cuomo C."/>
            <person name="Desiro A."/>
            <person name="Gervers K.A."/>
            <person name="Hundley H."/>
            <person name="Kuo A."/>
            <person name="LaButti K."/>
            <person name="Lang B.F."/>
            <person name="Lipzen A."/>
            <person name="O'Donnell K."/>
            <person name="Pangilinan J."/>
            <person name="Reynolds N."/>
            <person name="Sandor L."/>
            <person name="Smith M.E."/>
            <person name="Tsang A."/>
            <person name="Grigoriev I.V."/>
            <person name="Stajich J.E."/>
            <person name="Spatafora J.W."/>
        </authorList>
    </citation>
    <scope>NUCLEOTIDE SEQUENCE</scope>
    <source>
        <strain evidence="1">RSA 2281</strain>
    </source>
</reference>
<organism evidence="1 2">
    <name type="scientific">Phascolomyces articulosus</name>
    <dbReference type="NCBI Taxonomy" id="60185"/>
    <lineage>
        <taxon>Eukaryota</taxon>
        <taxon>Fungi</taxon>
        <taxon>Fungi incertae sedis</taxon>
        <taxon>Mucoromycota</taxon>
        <taxon>Mucoromycotina</taxon>
        <taxon>Mucoromycetes</taxon>
        <taxon>Mucorales</taxon>
        <taxon>Lichtheimiaceae</taxon>
        <taxon>Phascolomyces</taxon>
    </lineage>
</organism>
<dbReference type="Proteomes" id="UP001209540">
    <property type="component" value="Unassembled WGS sequence"/>
</dbReference>
<evidence type="ECO:0000313" key="1">
    <source>
        <dbReference type="EMBL" id="KAI9245566.1"/>
    </source>
</evidence>
<protein>
    <submittedName>
        <fullName evidence="1">Uncharacterized protein</fullName>
    </submittedName>
</protein>
<reference evidence="1" key="2">
    <citation type="submission" date="2023-02" db="EMBL/GenBank/DDBJ databases">
        <authorList>
            <consortium name="DOE Joint Genome Institute"/>
            <person name="Mondo S.J."/>
            <person name="Chang Y."/>
            <person name="Wang Y."/>
            <person name="Ahrendt S."/>
            <person name="Andreopoulos W."/>
            <person name="Barry K."/>
            <person name="Beard J."/>
            <person name="Benny G.L."/>
            <person name="Blankenship S."/>
            <person name="Bonito G."/>
            <person name="Cuomo C."/>
            <person name="Desiro A."/>
            <person name="Gervers K.A."/>
            <person name="Hundley H."/>
            <person name="Kuo A."/>
            <person name="LaButti K."/>
            <person name="Lang B.F."/>
            <person name="Lipzen A."/>
            <person name="O'Donnell K."/>
            <person name="Pangilinan J."/>
            <person name="Reynolds N."/>
            <person name="Sandor L."/>
            <person name="Smith M.W."/>
            <person name="Tsang A."/>
            <person name="Grigoriev I.V."/>
            <person name="Stajich J.E."/>
            <person name="Spatafora J.W."/>
        </authorList>
    </citation>
    <scope>NUCLEOTIDE SEQUENCE</scope>
    <source>
        <strain evidence="1">RSA 2281</strain>
    </source>
</reference>
<feature type="non-terminal residue" evidence="1">
    <location>
        <position position="201"/>
    </location>
</feature>
<proteinExistence type="predicted"/>
<evidence type="ECO:0000313" key="2">
    <source>
        <dbReference type="Proteomes" id="UP001209540"/>
    </source>
</evidence>
<gene>
    <name evidence="1" type="ORF">BDA99DRAFT_576889</name>
</gene>
<comment type="caution">
    <text evidence="1">The sequence shown here is derived from an EMBL/GenBank/DDBJ whole genome shotgun (WGS) entry which is preliminary data.</text>
</comment>
<sequence length="201" mass="23817">MSYQYDNQYGNYLDNFDESDDFERHINDTEQQQPLTEETGQRVLELVQQLLSKNTTQEANNTTQTANNLCETRCKKPRHRINGQDRIITNISNKHIDTALSTFFQINQDEIPNVRNDLTIHLMRVVRAYIEERLQQRDLPATTPWRKLPRGILYRAIEKYEQKAEQVLQLHVSLYEGSWIAHRCLRTGWNNLISPKRCQEQ</sequence>
<keyword evidence="2" id="KW-1185">Reference proteome</keyword>
<dbReference type="EMBL" id="JAIXMP010000051">
    <property type="protein sequence ID" value="KAI9245566.1"/>
    <property type="molecule type" value="Genomic_DNA"/>
</dbReference>
<dbReference type="AlphaFoldDB" id="A0AAD5P808"/>
<accession>A0AAD5P808</accession>